<keyword evidence="3" id="KW-0560">Oxidoreductase</keyword>
<dbReference type="PRINTS" id="PR00080">
    <property type="entry name" value="SDRFAMILY"/>
</dbReference>
<dbReference type="GO" id="GO:0006633">
    <property type="term" value="P:fatty acid biosynthetic process"/>
    <property type="evidence" value="ECO:0007669"/>
    <property type="project" value="TreeGrafter"/>
</dbReference>
<evidence type="ECO:0000313" key="5">
    <source>
        <dbReference type="EMBL" id="KAF2759678.1"/>
    </source>
</evidence>
<evidence type="ECO:0000256" key="1">
    <source>
        <dbReference type="ARBA" id="ARBA00006484"/>
    </source>
</evidence>
<evidence type="ECO:0000256" key="3">
    <source>
        <dbReference type="ARBA" id="ARBA00023002"/>
    </source>
</evidence>
<protein>
    <submittedName>
        <fullName evidence="5">Short chain dehydrogenase</fullName>
    </submittedName>
</protein>
<dbReference type="InterPro" id="IPR002347">
    <property type="entry name" value="SDR_fam"/>
</dbReference>
<dbReference type="OrthoDB" id="47007at2759"/>
<dbReference type="PANTHER" id="PTHR42760">
    <property type="entry name" value="SHORT-CHAIN DEHYDROGENASES/REDUCTASES FAMILY MEMBER"/>
    <property type="match status" value="1"/>
</dbReference>
<dbReference type="InterPro" id="IPR036291">
    <property type="entry name" value="NAD(P)-bd_dom_sf"/>
</dbReference>
<proteinExistence type="inferred from homology"/>
<dbReference type="SUPFAM" id="SSF51735">
    <property type="entry name" value="NAD(P)-binding Rossmann-fold domains"/>
    <property type="match status" value="1"/>
</dbReference>
<dbReference type="Pfam" id="PF00106">
    <property type="entry name" value="adh_short"/>
    <property type="match status" value="1"/>
</dbReference>
<name>A0A6A6W9Y9_9PEZI</name>
<keyword evidence="2" id="KW-0521">NADP</keyword>
<dbReference type="Gene3D" id="3.40.50.720">
    <property type="entry name" value="NAD(P)-binding Rossmann-like Domain"/>
    <property type="match status" value="1"/>
</dbReference>
<evidence type="ECO:0000256" key="4">
    <source>
        <dbReference type="RuleBase" id="RU000363"/>
    </source>
</evidence>
<evidence type="ECO:0000256" key="2">
    <source>
        <dbReference type="ARBA" id="ARBA00022857"/>
    </source>
</evidence>
<evidence type="ECO:0000313" key="6">
    <source>
        <dbReference type="Proteomes" id="UP000799437"/>
    </source>
</evidence>
<dbReference type="GeneID" id="54487800"/>
<dbReference type="FunFam" id="3.40.50.720:FF:000374">
    <property type="entry name" value="3-oxoacyl-(Acyl-carrier-protein) reductase"/>
    <property type="match status" value="1"/>
</dbReference>
<dbReference type="Proteomes" id="UP000799437">
    <property type="component" value="Unassembled WGS sequence"/>
</dbReference>
<accession>A0A6A6W9Y9</accession>
<dbReference type="EMBL" id="ML996569">
    <property type="protein sequence ID" value="KAF2759678.1"/>
    <property type="molecule type" value="Genomic_DNA"/>
</dbReference>
<dbReference type="PANTHER" id="PTHR42760:SF111">
    <property type="entry name" value="3-OXOACYL-(ACYL-CARRIER-PROTEIN) REDUCTASE (AFU_ORTHOLOGUE AFUA_1G10100)"/>
    <property type="match status" value="1"/>
</dbReference>
<keyword evidence="6" id="KW-1185">Reference proteome</keyword>
<dbReference type="PRINTS" id="PR00081">
    <property type="entry name" value="GDHRDH"/>
</dbReference>
<organism evidence="5 6">
    <name type="scientific">Pseudovirgaria hyperparasitica</name>
    <dbReference type="NCBI Taxonomy" id="470096"/>
    <lineage>
        <taxon>Eukaryota</taxon>
        <taxon>Fungi</taxon>
        <taxon>Dikarya</taxon>
        <taxon>Ascomycota</taxon>
        <taxon>Pezizomycotina</taxon>
        <taxon>Dothideomycetes</taxon>
        <taxon>Dothideomycetes incertae sedis</taxon>
        <taxon>Acrospermales</taxon>
        <taxon>Acrospermaceae</taxon>
        <taxon>Pseudovirgaria</taxon>
    </lineage>
</organism>
<sequence length="304" mass="31825">MAQRPSYGRTASTNLGGTNSQRVLDGKVAIVTGIGAATCRLLASRGANLVMNYTSEKSTAKIEELAKQLESDHGIQTTIVQADMGSIKGPAHVVETAKNHFSHPKSGKFQLDIIINNAGVSSNHALADLTAEEQAEDFAFQYNVNVRGPLLLVKAAIPYLPHDRSGRIVNLSSVSASIGLPSQSIYGGTKAALDAMTRSWSRELAERATVNSINPGPVATDMYGAAAGKIGGTLGHLINNTPLMALRPDLDGEDNAKKFAEAGTRPGWDHEIAGIIGMIVSPDSAWATGSVFCANGGMVFTGAP</sequence>
<dbReference type="CDD" id="cd05233">
    <property type="entry name" value="SDR_c"/>
    <property type="match status" value="1"/>
</dbReference>
<gene>
    <name evidence="5" type="ORF">EJ05DRAFT_498883</name>
</gene>
<dbReference type="AlphaFoldDB" id="A0A6A6W9Y9"/>
<comment type="similarity">
    <text evidence="1 4">Belongs to the short-chain dehydrogenases/reductases (SDR) family.</text>
</comment>
<reference evidence="5" key="1">
    <citation type="journal article" date="2020" name="Stud. Mycol.">
        <title>101 Dothideomycetes genomes: a test case for predicting lifestyles and emergence of pathogens.</title>
        <authorList>
            <person name="Haridas S."/>
            <person name="Albert R."/>
            <person name="Binder M."/>
            <person name="Bloem J."/>
            <person name="Labutti K."/>
            <person name="Salamov A."/>
            <person name="Andreopoulos B."/>
            <person name="Baker S."/>
            <person name="Barry K."/>
            <person name="Bills G."/>
            <person name="Bluhm B."/>
            <person name="Cannon C."/>
            <person name="Castanera R."/>
            <person name="Culley D."/>
            <person name="Daum C."/>
            <person name="Ezra D."/>
            <person name="Gonzalez J."/>
            <person name="Henrissat B."/>
            <person name="Kuo A."/>
            <person name="Liang C."/>
            <person name="Lipzen A."/>
            <person name="Lutzoni F."/>
            <person name="Magnuson J."/>
            <person name="Mondo S."/>
            <person name="Nolan M."/>
            <person name="Ohm R."/>
            <person name="Pangilinan J."/>
            <person name="Park H.-J."/>
            <person name="Ramirez L."/>
            <person name="Alfaro M."/>
            <person name="Sun H."/>
            <person name="Tritt A."/>
            <person name="Yoshinaga Y."/>
            <person name="Zwiers L.-H."/>
            <person name="Turgeon B."/>
            <person name="Goodwin S."/>
            <person name="Spatafora J."/>
            <person name="Crous P."/>
            <person name="Grigoriev I."/>
        </authorList>
    </citation>
    <scope>NUCLEOTIDE SEQUENCE</scope>
    <source>
        <strain evidence="5">CBS 121739</strain>
    </source>
</reference>
<dbReference type="GO" id="GO:0048038">
    <property type="term" value="F:quinone binding"/>
    <property type="evidence" value="ECO:0007669"/>
    <property type="project" value="TreeGrafter"/>
</dbReference>
<dbReference type="PROSITE" id="PS00061">
    <property type="entry name" value="ADH_SHORT"/>
    <property type="match status" value="1"/>
</dbReference>
<dbReference type="RefSeq" id="XP_033602129.1">
    <property type="nucleotide sequence ID" value="XM_033746746.1"/>
</dbReference>
<dbReference type="GO" id="GO:0016616">
    <property type="term" value="F:oxidoreductase activity, acting on the CH-OH group of donors, NAD or NADP as acceptor"/>
    <property type="evidence" value="ECO:0007669"/>
    <property type="project" value="TreeGrafter"/>
</dbReference>
<dbReference type="InterPro" id="IPR020904">
    <property type="entry name" value="Sc_DH/Rdtase_CS"/>
</dbReference>